<dbReference type="InterPro" id="IPR003688">
    <property type="entry name" value="TraG/VirD4"/>
</dbReference>
<dbReference type="SUPFAM" id="SSF52540">
    <property type="entry name" value="P-loop containing nucleoside triphosphate hydrolases"/>
    <property type="match status" value="1"/>
</dbReference>
<dbReference type="PANTHER" id="PTHR37937:SF1">
    <property type="entry name" value="CONJUGATIVE TRANSFER: DNA TRANSPORT"/>
    <property type="match status" value="1"/>
</dbReference>
<sequence>MRDALTKIREYHETEDEQRSSIDGSFRKKMSLFYLPTVRKCTDGNDFDLRQLRREDITVYVGVNAEDISLAYDFLNLFFNFVVEVTLRENPDFDPTLKHDCLMFLDEFPSIGYMPIIKKGSGYIAGLNLNC</sequence>
<evidence type="ECO:0000256" key="2">
    <source>
        <dbReference type="ARBA" id="ARBA00008806"/>
    </source>
</evidence>
<gene>
    <name evidence="7" type="primary">traG_3</name>
    <name evidence="7" type="ORF">NCTC13148_00332</name>
</gene>
<evidence type="ECO:0000256" key="6">
    <source>
        <dbReference type="ARBA" id="ARBA00023136"/>
    </source>
</evidence>
<keyword evidence="3" id="KW-1003">Cell membrane</keyword>
<reference evidence="7 8" key="1">
    <citation type="submission" date="2018-06" db="EMBL/GenBank/DDBJ databases">
        <authorList>
            <consortium name="Pathogen Informatics"/>
            <person name="Doyle S."/>
        </authorList>
    </citation>
    <scope>NUCLEOTIDE SEQUENCE [LARGE SCALE GENOMIC DNA]</scope>
    <source>
        <strain evidence="7 8">NCTC13148</strain>
    </source>
</reference>
<dbReference type="Gene3D" id="3.40.50.300">
    <property type="entry name" value="P-loop containing nucleotide triphosphate hydrolases"/>
    <property type="match status" value="1"/>
</dbReference>
<proteinExistence type="inferred from homology"/>
<evidence type="ECO:0000313" key="7">
    <source>
        <dbReference type="EMBL" id="STL62831.1"/>
    </source>
</evidence>
<dbReference type="InterPro" id="IPR027417">
    <property type="entry name" value="P-loop_NTPase"/>
</dbReference>
<dbReference type="AlphaFoldDB" id="A0A377BDX7"/>
<keyword evidence="4" id="KW-0812">Transmembrane</keyword>
<dbReference type="EMBL" id="UGET01000003">
    <property type="protein sequence ID" value="STL62831.1"/>
    <property type="molecule type" value="Genomic_DNA"/>
</dbReference>
<comment type="similarity">
    <text evidence="2">Belongs to the VirD4/TraG family.</text>
</comment>
<evidence type="ECO:0000313" key="8">
    <source>
        <dbReference type="Proteomes" id="UP000254255"/>
    </source>
</evidence>
<accession>A0A377BDX7</accession>
<dbReference type="InterPro" id="IPR051539">
    <property type="entry name" value="T4SS-coupling_protein"/>
</dbReference>
<name>A0A377BDX7_ECOLX</name>
<evidence type="ECO:0000256" key="5">
    <source>
        <dbReference type="ARBA" id="ARBA00022989"/>
    </source>
</evidence>
<dbReference type="Pfam" id="PF02534">
    <property type="entry name" value="T4SS-DNA_transf"/>
    <property type="match status" value="1"/>
</dbReference>
<keyword evidence="6" id="KW-0472">Membrane</keyword>
<protein>
    <submittedName>
        <fullName evidence="7">Conjugal transfer protein traG</fullName>
    </submittedName>
</protein>
<evidence type="ECO:0000256" key="3">
    <source>
        <dbReference type="ARBA" id="ARBA00022475"/>
    </source>
</evidence>
<comment type="subcellular location">
    <subcellularLocation>
        <location evidence="1">Cell membrane</location>
        <topology evidence="1">Multi-pass membrane protein</topology>
    </subcellularLocation>
</comment>
<organism evidence="7 8">
    <name type="scientific">Escherichia coli</name>
    <dbReference type="NCBI Taxonomy" id="562"/>
    <lineage>
        <taxon>Bacteria</taxon>
        <taxon>Pseudomonadati</taxon>
        <taxon>Pseudomonadota</taxon>
        <taxon>Gammaproteobacteria</taxon>
        <taxon>Enterobacterales</taxon>
        <taxon>Enterobacteriaceae</taxon>
        <taxon>Escherichia</taxon>
    </lineage>
</organism>
<dbReference type="PANTHER" id="PTHR37937">
    <property type="entry name" value="CONJUGATIVE TRANSFER: DNA TRANSPORT"/>
    <property type="match status" value="1"/>
</dbReference>
<keyword evidence="5" id="KW-1133">Transmembrane helix</keyword>
<dbReference type="GO" id="GO:0005886">
    <property type="term" value="C:plasma membrane"/>
    <property type="evidence" value="ECO:0007669"/>
    <property type="project" value="UniProtKB-SubCell"/>
</dbReference>
<evidence type="ECO:0000256" key="1">
    <source>
        <dbReference type="ARBA" id="ARBA00004651"/>
    </source>
</evidence>
<dbReference type="Proteomes" id="UP000254255">
    <property type="component" value="Unassembled WGS sequence"/>
</dbReference>
<evidence type="ECO:0000256" key="4">
    <source>
        <dbReference type="ARBA" id="ARBA00022692"/>
    </source>
</evidence>